<reference evidence="2" key="1">
    <citation type="journal article" date="2020" name="Stud. Mycol.">
        <title>101 Dothideomycetes genomes: a test case for predicting lifestyles and emergence of pathogens.</title>
        <authorList>
            <person name="Haridas S."/>
            <person name="Albert R."/>
            <person name="Binder M."/>
            <person name="Bloem J."/>
            <person name="Labutti K."/>
            <person name="Salamov A."/>
            <person name="Andreopoulos B."/>
            <person name="Baker S."/>
            <person name="Barry K."/>
            <person name="Bills G."/>
            <person name="Bluhm B."/>
            <person name="Cannon C."/>
            <person name="Castanera R."/>
            <person name="Culley D."/>
            <person name="Daum C."/>
            <person name="Ezra D."/>
            <person name="Gonzalez J."/>
            <person name="Henrissat B."/>
            <person name="Kuo A."/>
            <person name="Liang C."/>
            <person name="Lipzen A."/>
            <person name="Lutzoni F."/>
            <person name="Magnuson J."/>
            <person name="Mondo S."/>
            <person name="Nolan M."/>
            <person name="Ohm R."/>
            <person name="Pangilinan J."/>
            <person name="Park H.-J."/>
            <person name="Ramirez L."/>
            <person name="Alfaro M."/>
            <person name="Sun H."/>
            <person name="Tritt A."/>
            <person name="Yoshinaga Y."/>
            <person name="Zwiers L.-H."/>
            <person name="Turgeon B."/>
            <person name="Goodwin S."/>
            <person name="Spatafora J."/>
            <person name="Crous P."/>
            <person name="Grigoriev I."/>
        </authorList>
    </citation>
    <scope>NUCLEOTIDE SEQUENCE</scope>
    <source>
        <strain evidence="2">CBS 262.69</strain>
    </source>
</reference>
<evidence type="ECO:0000256" key="1">
    <source>
        <dbReference type="SAM" id="Phobius"/>
    </source>
</evidence>
<accession>A0A6G1I7A7</accession>
<feature type="transmembrane region" description="Helical" evidence="1">
    <location>
        <begin position="14"/>
        <end position="38"/>
    </location>
</feature>
<protein>
    <submittedName>
        <fullName evidence="2">Uncharacterized protein</fullName>
    </submittedName>
</protein>
<keyword evidence="1" id="KW-0472">Membrane</keyword>
<gene>
    <name evidence="2" type="ORF">EJ06DRAFT_527516</name>
</gene>
<name>A0A6G1I7A7_9PEZI</name>
<keyword evidence="3" id="KW-1185">Reference proteome</keyword>
<organism evidence="2 3">
    <name type="scientific">Trichodelitschia bisporula</name>
    <dbReference type="NCBI Taxonomy" id="703511"/>
    <lineage>
        <taxon>Eukaryota</taxon>
        <taxon>Fungi</taxon>
        <taxon>Dikarya</taxon>
        <taxon>Ascomycota</taxon>
        <taxon>Pezizomycotina</taxon>
        <taxon>Dothideomycetes</taxon>
        <taxon>Dothideomycetes incertae sedis</taxon>
        <taxon>Phaeotrichales</taxon>
        <taxon>Phaeotrichaceae</taxon>
        <taxon>Trichodelitschia</taxon>
    </lineage>
</organism>
<sequence length="67" mass="7443">MLPLKPAPTSAKTVGLVLIPIALIILTIIAISSSFVLYRYFKTRRLRKQEDIERVIKEASAAIGPLH</sequence>
<dbReference type="AlphaFoldDB" id="A0A6G1I7A7"/>
<dbReference type="Proteomes" id="UP000799640">
    <property type="component" value="Unassembled WGS sequence"/>
</dbReference>
<proteinExistence type="predicted"/>
<evidence type="ECO:0000313" key="2">
    <source>
        <dbReference type="EMBL" id="KAF2403927.1"/>
    </source>
</evidence>
<evidence type="ECO:0000313" key="3">
    <source>
        <dbReference type="Proteomes" id="UP000799640"/>
    </source>
</evidence>
<dbReference type="EMBL" id="ML996689">
    <property type="protein sequence ID" value="KAF2403927.1"/>
    <property type="molecule type" value="Genomic_DNA"/>
</dbReference>
<keyword evidence="1" id="KW-0812">Transmembrane</keyword>
<keyword evidence="1" id="KW-1133">Transmembrane helix</keyword>